<keyword evidence="8" id="KW-1185">Reference proteome</keyword>
<name>A0AB35U5M1_9FIRM</name>
<gene>
    <name evidence="7" type="ORF">MOZ60_08390</name>
</gene>
<evidence type="ECO:0000313" key="8">
    <source>
        <dbReference type="Proteomes" id="UP001286174"/>
    </source>
</evidence>
<dbReference type="GO" id="GO:0042254">
    <property type="term" value="P:ribosome biogenesis"/>
    <property type="evidence" value="ECO:0007669"/>
    <property type="project" value="UniProtKB-KW"/>
</dbReference>
<keyword evidence="3" id="KW-0378">Hydrolase</keyword>
<organism evidence="7 8">
    <name type="scientific">Grylomicrobium aquisgranensis</name>
    <dbReference type="NCBI Taxonomy" id="2926318"/>
    <lineage>
        <taxon>Bacteria</taxon>
        <taxon>Bacillati</taxon>
        <taxon>Bacillota</taxon>
        <taxon>Erysipelotrichia</taxon>
        <taxon>Erysipelotrichales</taxon>
        <taxon>Erysipelotrichaceae</taxon>
        <taxon>Grylomicrobium</taxon>
    </lineage>
</organism>
<dbReference type="Gene3D" id="3.30.70.1490">
    <property type="entry name" value="Cysteine protease Prp"/>
    <property type="match status" value="1"/>
</dbReference>
<dbReference type="InterPro" id="IPR007422">
    <property type="entry name" value="Peptidase_Prp"/>
</dbReference>
<comment type="caution">
    <text evidence="7">The sequence shown here is derived from an EMBL/GenBank/DDBJ whole genome shotgun (WGS) entry which is preliminary data.</text>
</comment>
<sequence length="104" mass="11200">MIRITAAEKDEKICDLRITGHAGSDVYGKDLVCAAVSAIGFGLLNAVDQLVPGSECQVTDNCISIHISRPDSLSEPVMRTGLIQLLTVAETEKQFVKVKMEAKP</sequence>
<dbReference type="Pfam" id="PF04327">
    <property type="entry name" value="Peptidase_Prp"/>
    <property type="match status" value="1"/>
</dbReference>
<dbReference type="Proteomes" id="UP001286174">
    <property type="component" value="Unassembled WGS sequence"/>
</dbReference>
<protein>
    <recommendedName>
        <fullName evidence="6">Ribosomal processing cysteine protease Prp</fullName>
    </recommendedName>
</protein>
<proteinExistence type="inferred from homology"/>
<dbReference type="CDD" id="cd16332">
    <property type="entry name" value="Prp-like"/>
    <property type="match status" value="1"/>
</dbReference>
<accession>A0AB35U5M1</accession>
<dbReference type="GO" id="GO:0008234">
    <property type="term" value="F:cysteine-type peptidase activity"/>
    <property type="evidence" value="ECO:0007669"/>
    <property type="project" value="UniProtKB-KW"/>
</dbReference>
<evidence type="ECO:0000313" key="7">
    <source>
        <dbReference type="EMBL" id="MDX8420109.1"/>
    </source>
</evidence>
<dbReference type="EMBL" id="JALBUR010000022">
    <property type="protein sequence ID" value="MDX8420109.1"/>
    <property type="molecule type" value="Genomic_DNA"/>
</dbReference>
<evidence type="ECO:0000256" key="4">
    <source>
        <dbReference type="ARBA" id="ARBA00022807"/>
    </source>
</evidence>
<dbReference type="SUPFAM" id="SSF118010">
    <property type="entry name" value="TM1457-like"/>
    <property type="match status" value="1"/>
</dbReference>
<dbReference type="GO" id="GO:0006508">
    <property type="term" value="P:proteolysis"/>
    <property type="evidence" value="ECO:0007669"/>
    <property type="project" value="UniProtKB-KW"/>
</dbReference>
<evidence type="ECO:0000256" key="2">
    <source>
        <dbReference type="ARBA" id="ARBA00022670"/>
    </source>
</evidence>
<evidence type="ECO:0000256" key="3">
    <source>
        <dbReference type="ARBA" id="ARBA00022801"/>
    </source>
</evidence>
<dbReference type="PANTHER" id="PTHR39178">
    <property type="entry name" value="HYPOTHETICAL RIBOSOME-ASSOCIATED PROTEIN"/>
    <property type="match status" value="1"/>
</dbReference>
<dbReference type="InterPro" id="IPR036764">
    <property type="entry name" value="Peptidase_Prp_sf"/>
</dbReference>
<dbReference type="PANTHER" id="PTHR39178:SF1">
    <property type="entry name" value="RIBOSOMAL-PROCESSING CYSTEINE PROTEASE PRP"/>
    <property type="match status" value="1"/>
</dbReference>
<evidence type="ECO:0000256" key="6">
    <source>
        <dbReference type="ARBA" id="ARBA00044538"/>
    </source>
</evidence>
<keyword evidence="4" id="KW-0788">Thiol protease</keyword>
<reference evidence="7 8" key="1">
    <citation type="submission" date="2022-03" db="EMBL/GenBank/DDBJ databases">
        <title>Novel taxa within the pig intestine.</title>
        <authorList>
            <person name="Wylensek D."/>
            <person name="Bishof K."/>
            <person name="Afrizal A."/>
            <person name="Clavel T."/>
        </authorList>
    </citation>
    <scope>NUCLEOTIDE SEQUENCE [LARGE SCALE GENOMIC DNA]</scope>
    <source>
        <strain evidence="7 8">CLA-KB-P133</strain>
    </source>
</reference>
<evidence type="ECO:0000256" key="1">
    <source>
        <dbReference type="ARBA" id="ARBA00022517"/>
    </source>
</evidence>
<evidence type="ECO:0000256" key="5">
    <source>
        <dbReference type="ARBA" id="ARBA00044503"/>
    </source>
</evidence>
<comment type="similarity">
    <text evidence="5">Belongs to the Prp family.</text>
</comment>
<keyword evidence="1" id="KW-0690">Ribosome biogenesis</keyword>
<keyword evidence="2 7" id="KW-0645">Protease</keyword>
<dbReference type="AlphaFoldDB" id="A0AB35U5M1"/>
<dbReference type="RefSeq" id="WP_370596333.1">
    <property type="nucleotide sequence ID" value="NZ_JALBUR010000022.1"/>
</dbReference>